<name>A0A7X0PF50_9BURK</name>
<feature type="transmembrane region" description="Helical" evidence="6">
    <location>
        <begin position="495"/>
        <end position="517"/>
    </location>
</feature>
<keyword evidence="2" id="KW-1003">Cell membrane</keyword>
<dbReference type="InterPro" id="IPR004477">
    <property type="entry name" value="ComEC_N"/>
</dbReference>
<keyword evidence="5 6" id="KW-0472">Membrane</keyword>
<dbReference type="InterPro" id="IPR052159">
    <property type="entry name" value="Competence_DNA_uptake"/>
</dbReference>
<evidence type="ECO:0000256" key="5">
    <source>
        <dbReference type="ARBA" id="ARBA00023136"/>
    </source>
</evidence>
<feature type="transmembrane region" description="Helical" evidence="6">
    <location>
        <begin position="356"/>
        <end position="381"/>
    </location>
</feature>
<feature type="domain" description="Metallo-beta-lactamase" evidence="7">
    <location>
        <begin position="600"/>
        <end position="793"/>
    </location>
</feature>
<sequence>MSDPVAAAVVARPAGVAVAALRSHVPALWRLPALLAGSLVGAALQLQQPVLWHWHGYGLVLACAAAAWVLSGLWARSPGAAGRWLCRLLVACAGAGLLFASTGLRATAYQRGALDPALEGQNIRVLATIAAMPQVNEAGVRLRLDVESAWLPGEGEGAARKAVQLPERMDVSWYGGFFFGATSATTTVRPLEPQRRPPTLHAGERWEMTIRPRAPHGLSNPHGFDYELWAWEQGVQATATVRTGPKDQAPVRLASTWQYPVEQARQSVRDAILARLAPGMDPDDPGRARMAGVVAALVTGDQRAIDRADWDVFRATGVAHLMSISGLHITLFAWLAALAVGALWRRSPRLCMAVPAPSAALVAGVLLAAAYALFSGWGVPAQRTVTMLATVALLQLSGRRWPWPQVWLLACAAVVWVDPWALHQAGFWLSFVAVAVLFATDTRAVGGAPPRGRARVLALLREQWVVTLALTPLSLLLFGQVSLVGFVANLVAIPWVTLVVTPLALGGVLCVPLWNLALWSLQPLAALLQWLATWPMAVLYLPVAPLWAGAAALAGGLLLAMRLPWRLRLLALPLVLPVLWWQPGRPAPGQFELLAADIGQGNAVLVRTASHTLLYDAGPRFSLESDAGHRVLVPLLRALGERVDLLMLSHRDADHTGGAAAVLAQQPGARLTGSIEAGHELQALRPATPCLAGQRWEWDGVAFEVLHPAPGAGAVVRANHASCVLRIVAAGAQPSVALLAGDIETAQEQALVAGKAPLKADVLLVPHHGSKTSSTGGFLDAVAPRTALVQAGYRNRFGHPAPEVLARYQARGIAVVESARCGAATWSSVRPDGVACQRESGRRYWQHSMVPALSR</sequence>
<dbReference type="PANTHER" id="PTHR30619:SF1">
    <property type="entry name" value="RECOMBINATION PROTEIN 2"/>
    <property type="match status" value="1"/>
</dbReference>
<dbReference type="Proteomes" id="UP000575083">
    <property type="component" value="Unassembled WGS sequence"/>
</dbReference>
<dbReference type="Pfam" id="PF00753">
    <property type="entry name" value="Lactamase_B"/>
    <property type="match status" value="1"/>
</dbReference>
<accession>A0A7X0PF50</accession>
<dbReference type="CDD" id="cd07731">
    <property type="entry name" value="ComA-like_MBL-fold"/>
    <property type="match status" value="1"/>
</dbReference>
<dbReference type="InterPro" id="IPR035681">
    <property type="entry name" value="ComA-like_MBL"/>
</dbReference>
<reference evidence="8 9" key="1">
    <citation type="submission" date="2020-08" db="EMBL/GenBank/DDBJ databases">
        <title>Functional genomics of gut bacteria from endangered species of beetles.</title>
        <authorList>
            <person name="Carlos-Shanley C."/>
        </authorList>
    </citation>
    <scope>NUCLEOTIDE SEQUENCE [LARGE SCALE GENOMIC DNA]</scope>
    <source>
        <strain evidence="8 9">S00198</strain>
    </source>
</reference>
<dbReference type="InterPro" id="IPR001279">
    <property type="entry name" value="Metallo-B-lactamas"/>
</dbReference>
<evidence type="ECO:0000259" key="7">
    <source>
        <dbReference type="SMART" id="SM00849"/>
    </source>
</evidence>
<dbReference type="EMBL" id="JACHLK010000005">
    <property type="protein sequence ID" value="MBB6560449.1"/>
    <property type="molecule type" value="Genomic_DNA"/>
</dbReference>
<dbReference type="PANTHER" id="PTHR30619">
    <property type="entry name" value="DNA INTERNALIZATION/COMPETENCE PROTEIN COMEC/REC2"/>
    <property type="match status" value="1"/>
</dbReference>
<evidence type="ECO:0000256" key="2">
    <source>
        <dbReference type="ARBA" id="ARBA00022475"/>
    </source>
</evidence>
<comment type="caution">
    <text evidence="8">The sequence shown here is derived from an EMBL/GenBank/DDBJ whole genome shotgun (WGS) entry which is preliminary data.</text>
</comment>
<dbReference type="GO" id="GO:0030420">
    <property type="term" value="P:establishment of competence for transformation"/>
    <property type="evidence" value="ECO:0007669"/>
    <property type="project" value="InterPro"/>
</dbReference>
<gene>
    <name evidence="8" type="ORF">HNP48_003123</name>
</gene>
<dbReference type="Pfam" id="PF13567">
    <property type="entry name" value="DUF4131"/>
    <property type="match status" value="1"/>
</dbReference>
<evidence type="ECO:0000256" key="3">
    <source>
        <dbReference type="ARBA" id="ARBA00022692"/>
    </source>
</evidence>
<dbReference type="InterPro" id="IPR004797">
    <property type="entry name" value="Competence_ComEC/Rec2"/>
</dbReference>
<feature type="transmembrane region" description="Helical" evidence="6">
    <location>
        <begin position="425"/>
        <end position="444"/>
    </location>
</feature>
<proteinExistence type="predicted"/>
<feature type="transmembrane region" description="Helical" evidence="6">
    <location>
        <begin position="321"/>
        <end position="344"/>
    </location>
</feature>
<evidence type="ECO:0000256" key="4">
    <source>
        <dbReference type="ARBA" id="ARBA00022989"/>
    </source>
</evidence>
<dbReference type="SUPFAM" id="SSF56281">
    <property type="entry name" value="Metallo-hydrolase/oxidoreductase"/>
    <property type="match status" value="1"/>
</dbReference>
<dbReference type="GO" id="GO:0005886">
    <property type="term" value="C:plasma membrane"/>
    <property type="evidence" value="ECO:0007669"/>
    <property type="project" value="UniProtKB-SubCell"/>
</dbReference>
<comment type="subcellular location">
    <subcellularLocation>
        <location evidence="1">Cell membrane</location>
        <topology evidence="1">Multi-pass membrane protein</topology>
    </subcellularLocation>
</comment>
<evidence type="ECO:0000313" key="9">
    <source>
        <dbReference type="Proteomes" id="UP000575083"/>
    </source>
</evidence>
<dbReference type="AlphaFoldDB" id="A0A7X0PF50"/>
<dbReference type="InterPro" id="IPR025405">
    <property type="entry name" value="DUF4131"/>
</dbReference>
<dbReference type="RefSeq" id="WP_184858460.1">
    <property type="nucleotide sequence ID" value="NZ_JACHLK010000005.1"/>
</dbReference>
<keyword evidence="9" id="KW-1185">Reference proteome</keyword>
<dbReference type="InterPro" id="IPR036866">
    <property type="entry name" value="RibonucZ/Hydroxyglut_hydro"/>
</dbReference>
<feature type="transmembrane region" description="Helical" evidence="6">
    <location>
        <begin position="52"/>
        <end position="73"/>
    </location>
</feature>
<dbReference type="SMART" id="SM00849">
    <property type="entry name" value="Lactamase_B"/>
    <property type="match status" value="1"/>
</dbReference>
<protein>
    <submittedName>
        <fullName evidence="8">Competence protein ComEC</fullName>
    </submittedName>
</protein>
<dbReference type="NCBIfam" id="TIGR00361">
    <property type="entry name" value="ComEC_Rec2"/>
    <property type="match status" value="1"/>
</dbReference>
<evidence type="ECO:0000313" key="8">
    <source>
        <dbReference type="EMBL" id="MBB6560449.1"/>
    </source>
</evidence>
<dbReference type="Gene3D" id="3.60.15.10">
    <property type="entry name" value="Ribonuclease Z/Hydroxyacylglutathione hydrolase-like"/>
    <property type="match status" value="1"/>
</dbReference>
<keyword evidence="3 6" id="KW-0812">Transmembrane</keyword>
<feature type="transmembrane region" description="Helical" evidence="6">
    <location>
        <begin position="85"/>
        <end position="104"/>
    </location>
</feature>
<feature type="transmembrane region" description="Helical" evidence="6">
    <location>
        <begin position="537"/>
        <end position="560"/>
    </location>
</feature>
<organism evidence="8 9">
    <name type="scientific">Acidovorax soli</name>
    <dbReference type="NCBI Taxonomy" id="592050"/>
    <lineage>
        <taxon>Bacteria</taxon>
        <taxon>Pseudomonadati</taxon>
        <taxon>Pseudomonadota</taxon>
        <taxon>Betaproteobacteria</taxon>
        <taxon>Burkholderiales</taxon>
        <taxon>Comamonadaceae</taxon>
        <taxon>Acidovorax</taxon>
    </lineage>
</organism>
<evidence type="ECO:0000256" key="1">
    <source>
        <dbReference type="ARBA" id="ARBA00004651"/>
    </source>
</evidence>
<evidence type="ECO:0000256" key="6">
    <source>
        <dbReference type="SAM" id="Phobius"/>
    </source>
</evidence>
<dbReference type="Pfam" id="PF03772">
    <property type="entry name" value="Competence"/>
    <property type="match status" value="1"/>
</dbReference>
<keyword evidence="4 6" id="KW-1133">Transmembrane helix</keyword>
<feature type="transmembrane region" description="Helical" evidence="6">
    <location>
        <begin position="464"/>
        <end position="488"/>
    </location>
</feature>
<dbReference type="NCBIfam" id="TIGR00360">
    <property type="entry name" value="ComEC_N-term"/>
    <property type="match status" value="1"/>
</dbReference>